<comment type="caution">
    <text evidence="1">The sequence shown here is derived from an EMBL/GenBank/DDBJ whole genome shotgun (WGS) entry which is preliminary data.</text>
</comment>
<evidence type="ECO:0000313" key="1">
    <source>
        <dbReference type="EMBL" id="TCD08632.1"/>
    </source>
</evidence>
<keyword evidence="2" id="KW-1185">Reference proteome</keyword>
<dbReference type="EMBL" id="SJSN01000008">
    <property type="protein sequence ID" value="TCD08632.1"/>
    <property type="molecule type" value="Genomic_DNA"/>
</dbReference>
<accession>A0A4R0P3G6</accession>
<reference evidence="1 2" key="1">
    <citation type="submission" date="2019-02" db="EMBL/GenBank/DDBJ databases">
        <title>Pedobacter sp. RP-3-11 sp. nov., isolated from Arctic soil.</title>
        <authorList>
            <person name="Dahal R.H."/>
        </authorList>
    </citation>
    <scope>NUCLEOTIDE SEQUENCE [LARGE SCALE GENOMIC DNA]</scope>
    <source>
        <strain evidence="1 2">RP-3-11</strain>
    </source>
</reference>
<organism evidence="1 2">
    <name type="scientific">Pedobacter frigidisoli</name>
    <dbReference type="NCBI Taxonomy" id="2530455"/>
    <lineage>
        <taxon>Bacteria</taxon>
        <taxon>Pseudomonadati</taxon>
        <taxon>Bacteroidota</taxon>
        <taxon>Sphingobacteriia</taxon>
        <taxon>Sphingobacteriales</taxon>
        <taxon>Sphingobacteriaceae</taxon>
        <taxon>Pedobacter</taxon>
    </lineage>
</organism>
<protein>
    <submittedName>
        <fullName evidence="1">Uncharacterized protein</fullName>
    </submittedName>
</protein>
<gene>
    <name evidence="1" type="ORF">EZ449_12205</name>
</gene>
<name>A0A4R0P3G6_9SPHI</name>
<evidence type="ECO:0000313" key="2">
    <source>
        <dbReference type="Proteomes" id="UP000291485"/>
    </source>
</evidence>
<dbReference type="AlphaFoldDB" id="A0A4R0P3G6"/>
<sequence length="42" mass="5120">MPQIIHLIRCQVERGPFDDETCQCTHRWMPTKRPIFLLHPFQ</sequence>
<dbReference type="Proteomes" id="UP000291485">
    <property type="component" value="Unassembled WGS sequence"/>
</dbReference>
<proteinExistence type="predicted"/>
<dbReference type="GO" id="GO:0005576">
    <property type="term" value="C:extracellular region"/>
    <property type="evidence" value="ECO:0007669"/>
    <property type="project" value="UniProtKB-SubCell"/>
</dbReference>